<dbReference type="Gene3D" id="3.40.50.300">
    <property type="entry name" value="P-loop containing nucleotide triphosphate hydrolases"/>
    <property type="match status" value="1"/>
</dbReference>
<feature type="binding site" evidence="3">
    <location>
        <position position="289"/>
    </location>
    <ligand>
        <name>Zn(2+)</name>
        <dbReference type="ChEBI" id="CHEBI:29105"/>
    </ligand>
</feature>
<dbReference type="GO" id="GO:0003924">
    <property type="term" value="F:GTPase activity"/>
    <property type="evidence" value="ECO:0007669"/>
    <property type="project" value="UniProtKB-UniRule"/>
</dbReference>
<dbReference type="NCBIfam" id="TIGR00157">
    <property type="entry name" value="ribosome small subunit-dependent GTPase A"/>
    <property type="match status" value="1"/>
</dbReference>
<feature type="binding site" evidence="3">
    <location>
        <begin position="155"/>
        <end position="158"/>
    </location>
    <ligand>
        <name>GTP</name>
        <dbReference type="ChEBI" id="CHEBI:37565"/>
    </ligand>
</feature>
<keyword evidence="3" id="KW-0862">Zinc</keyword>
<evidence type="ECO:0000313" key="8">
    <source>
        <dbReference type="Proteomes" id="UP000712713"/>
    </source>
</evidence>
<dbReference type="GO" id="GO:0042274">
    <property type="term" value="P:ribosomal small subunit biogenesis"/>
    <property type="evidence" value="ECO:0007669"/>
    <property type="project" value="UniProtKB-UniRule"/>
</dbReference>
<keyword evidence="3" id="KW-0690">Ribosome biogenesis</keyword>
<dbReference type="InterPro" id="IPR027417">
    <property type="entry name" value="P-loop_NTPase"/>
</dbReference>
<feature type="domain" description="EngC GTPase" evidence="5">
    <location>
        <begin position="115"/>
        <end position="257"/>
    </location>
</feature>
<dbReference type="SUPFAM" id="SSF52540">
    <property type="entry name" value="P-loop containing nucleoside triphosphate hydrolases"/>
    <property type="match status" value="1"/>
</dbReference>
<evidence type="ECO:0000313" key="7">
    <source>
        <dbReference type="EMBL" id="HJE51050.1"/>
    </source>
</evidence>
<feature type="domain" description="CP-type G" evidence="6">
    <location>
        <begin position="106"/>
        <end position="259"/>
    </location>
</feature>
<feature type="binding site" evidence="3">
    <location>
        <position position="296"/>
    </location>
    <ligand>
        <name>Zn(2+)</name>
        <dbReference type="ChEBI" id="CHEBI:29105"/>
    </ligand>
</feature>
<feature type="binding site" evidence="3">
    <location>
        <position position="283"/>
    </location>
    <ligand>
        <name>Zn(2+)</name>
        <dbReference type="ChEBI" id="CHEBI:29105"/>
    </ligand>
</feature>
<keyword evidence="2 3" id="KW-0342">GTP-binding</keyword>
<keyword evidence="3" id="KW-0378">Hydrolase</keyword>
<dbReference type="InterPro" id="IPR010914">
    <property type="entry name" value="RsgA_GTPase_dom"/>
</dbReference>
<comment type="caution">
    <text evidence="7">The sequence shown here is derived from an EMBL/GenBank/DDBJ whole genome shotgun (WGS) entry which is preliminary data.</text>
</comment>
<dbReference type="Proteomes" id="UP000712713">
    <property type="component" value="Unassembled WGS sequence"/>
</dbReference>
<comment type="similarity">
    <text evidence="3">Belongs to the TRAFAC class YlqF/YawG GTPase family. RsgA subfamily.</text>
</comment>
<dbReference type="InterPro" id="IPR004881">
    <property type="entry name" value="Ribosome_biogen_GTPase_RsgA"/>
</dbReference>
<keyword evidence="3" id="KW-0963">Cytoplasm</keyword>
<dbReference type="GO" id="GO:0005525">
    <property type="term" value="F:GTP binding"/>
    <property type="evidence" value="ECO:0007669"/>
    <property type="project" value="UniProtKB-UniRule"/>
</dbReference>
<keyword evidence="3" id="KW-0694">RNA-binding</keyword>
<dbReference type="GO" id="GO:0019843">
    <property type="term" value="F:rRNA binding"/>
    <property type="evidence" value="ECO:0007669"/>
    <property type="project" value="UniProtKB-KW"/>
</dbReference>
<dbReference type="EC" id="3.6.1.-" evidence="3"/>
<protein>
    <recommendedName>
        <fullName evidence="3">Small ribosomal subunit biogenesis GTPase RsgA</fullName>
        <ecNumber evidence="3">3.6.1.-</ecNumber>
    </recommendedName>
</protein>
<dbReference type="GO" id="GO:0005737">
    <property type="term" value="C:cytoplasm"/>
    <property type="evidence" value="ECO:0007669"/>
    <property type="project" value="UniProtKB-SubCell"/>
</dbReference>
<dbReference type="PROSITE" id="PS51721">
    <property type="entry name" value="G_CP"/>
    <property type="match status" value="1"/>
</dbReference>
<evidence type="ECO:0000256" key="1">
    <source>
        <dbReference type="ARBA" id="ARBA00022741"/>
    </source>
</evidence>
<gene>
    <name evidence="3 7" type="primary">rsgA</name>
    <name evidence="7" type="ORF">K8V15_03585</name>
</gene>
<dbReference type="PROSITE" id="PS50936">
    <property type="entry name" value="ENGC_GTPASE"/>
    <property type="match status" value="1"/>
</dbReference>
<comment type="subcellular location">
    <subcellularLocation>
        <location evidence="3">Cytoplasm</location>
    </subcellularLocation>
</comment>
<feature type="binding site" evidence="3">
    <location>
        <position position="287"/>
    </location>
    <ligand>
        <name>Zn(2+)</name>
        <dbReference type="ChEBI" id="CHEBI:29105"/>
    </ligand>
</feature>
<dbReference type="Pfam" id="PF03193">
    <property type="entry name" value="RsgA_GTPase"/>
    <property type="match status" value="1"/>
</dbReference>
<proteinExistence type="inferred from homology"/>
<dbReference type="PANTHER" id="PTHR32120:SF11">
    <property type="entry name" value="SMALL RIBOSOMAL SUBUNIT BIOGENESIS GTPASE RSGA 1, MITOCHONDRIAL-RELATED"/>
    <property type="match status" value="1"/>
</dbReference>
<comment type="cofactor">
    <cofactor evidence="3">
        <name>Zn(2+)</name>
        <dbReference type="ChEBI" id="CHEBI:29105"/>
    </cofactor>
    <text evidence="3">Binds 1 zinc ion per subunit.</text>
</comment>
<name>A0A921JQ76_9ACTN</name>
<dbReference type="CDD" id="cd01854">
    <property type="entry name" value="YjeQ_EngC"/>
    <property type="match status" value="1"/>
</dbReference>
<keyword evidence="3" id="KW-0699">rRNA-binding</keyword>
<dbReference type="PANTHER" id="PTHR32120">
    <property type="entry name" value="SMALL RIBOSOMAL SUBUNIT BIOGENESIS GTPASE RSGA"/>
    <property type="match status" value="1"/>
</dbReference>
<keyword evidence="1 3" id="KW-0547">Nucleotide-binding</keyword>
<accession>A0A921JQ76</accession>
<evidence type="ECO:0000256" key="3">
    <source>
        <dbReference type="HAMAP-Rule" id="MF_01820"/>
    </source>
</evidence>
<keyword evidence="3" id="KW-0479">Metal-binding</keyword>
<evidence type="ECO:0000259" key="5">
    <source>
        <dbReference type="PROSITE" id="PS50936"/>
    </source>
</evidence>
<comment type="subunit">
    <text evidence="3">Monomer. Associates with 30S ribosomal subunit, binds 16S rRNA.</text>
</comment>
<reference evidence="7" key="1">
    <citation type="journal article" date="2021" name="PeerJ">
        <title>Extensive microbial diversity within the chicken gut microbiome revealed by metagenomics and culture.</title>
        <authorList>
            <person name="Gilroy R."/>
            <person name="Ravi A."/>
            <person name="Getino M."/>
            <person name="Pursley I."/>
            <person name="Horton D.L."/>
            <person name="Alikhan N.F."/>
            <person name="Baker D."/>
            <person name="Gharbi K."/>
            <person name="Hall N."/>
            <person name="Watson M."/>
            <person name="Adriaenssens E.M."/>
            <person name="Foster-Nyarko E."/>
            <person name="Jarju S."/>
            <person name="Secka A."/>
            <person name="Antonio M."/>
            <person name="Oren A."/>
            <person name="Chaudhuri R.R."/>
            <person name="La Ragione R."/>
            <person name="Hildebrand F."/>
            <person name="Pallen M.J."/>
        </authorList>
    </citation>
    <scope>NUCLEOTIDE SEQUENCE</scope>
    <source>
        <strain evidence="7">ChiGjej3B3-7470</strain>
    </source>
</reference>
<organism evidence="7 8">
    <name type="scientific">Tessaracoccus flavescens</name>
    <dbReference type="NCBI Taxonomy" id="399497"/>
    <lineage>
        <taxon>Bacteria</taxon>
        <taxon>Bacillati</taxon>
        <taxon>Actinomycetota</taxon>
        <taxon>Actinomycetes</taxon>
        <taxon>Propionibacteriales</taxon>
        <taxon>Propionibacteriaceae</taxon>
        <taxon>Tessaracoccus</taxon>
    </lineage>
</organism>
<evidence type="ECO:0000259" key="6">
    <source>
        <dbReference type="PROSITE" id="PS51721"/>
    </source>
</evidence>
<comment type="function">
    <text evidence="3">One of several proteins that assist in the late maturation steps of the functional core of the 30S ribosomal subunit. Helps release RbfA from mature subunits. May play a role in the assembly of ribosomal proteins into the subunit. Circularly permuted GTPase that catalyzes slow GTP hydrolysis, GTPase activity is stimulated by the 30S ribosomal subunit.</text>
</comment>
<feature type="binding site" evidence="3">
    <location>
        <begin position="201"/>
        <end position="209"/>
    </location>
    <ligand>
        <name>GTP</name>
        <dbReference type="ChEBI" id="CHEBI:37565"/>
    </ligand>
</feature>
<dbReference type="Gene3D" id="1.10.40.50">
    <property type="entry name" value="Probable gtpase engc, domain 3"/>
    <property type="match status" value="1"/>
</dbReference>
<dbReference type="HAMAP" id="MF_01820">
    <property type="entry name" value="GTPase_RsgA"/>
    <property type="match status" value="1"/>
</dbReference>
<dbReference type="EMBL" id="DYZF01000085">
    <property type="protein sequence ID" value="HJE51050.1"/>
    <property type="molecule type" value="Genomic_DNA"/>
</dbReference>
<feature type="region of interest" description="Disordered" evidence="4">
    <location>
        <begin position="1"/>
        <end position="28"/>
    </location>
</feature>
<feature type="compositionally biased region" description="Basic and acidic residues" evidence="4">
    <location>
        <begin position="1"/>
        <end position="14"/>
    </location>
</feature>
<evidence type="ECO:0000256" key="4">
    <source>
        <dbReference type="SAM" id="MobiDB-lite"/>
    </source>
</evidence>
<sequence length="323" mass="35264">MKALETDDHSGFDRPRRRSRPRTKERPDYSKLPIARVISVDRGRYRCAIDDVPVTAVRGRLIDRKGVVVGDQVRLDGDTSGDEGTLARIVDVLERTTMLRRSADDADTFERPIVANADQLFIVTALADPPPRMGMIDRILVAAYDARIDPILCLTKADLASPDELRAAYEPLGVPIIVTEPEADLTDVIDVLADRVTVFVGHSGVGKSTLVNRLIPDANRATGEVSELTGKGRHTSTSAYAMELPEGGWIIDTPGVRSFGISHVAPESILGAFPDLAEIAEDCPRGCKHETGAIDCALDTAVEDGRLVPERLVSFRRMERAFV</sequence>
<dbReference type="AlphaFoldDB" id="A0A921JQ76"/>
<dbReference type="InterPro" id="IPR030378">
    <property type="entry name" value="G_CP_dom"/>
</dbReference>
<evidence type="ECO:0000256" key="2">
    <source>
        <dbReference type="ARBA" id="ARBA00023134"/>
    </source>
</evidence>
<reference evidence="7" key="2">
    <citation type="submission" date="2021-09" db="EMBL/GenBank/DDBJ databases">
        <authorList>
            <person name="Gilroy R."/>
        </authorList>
    </citation>
    <scope>NUCLEOTIDE SEQUENCE</scope>
    <source>
        <strain evidence="7">ChiGjej3B3-7470</strain>
    </source>
</reference>
<dbReference type="GO" id="GO:0046872">
    <property type="term" value="F:metal ion binding"/>
    <property type="evidence" value="ECO:0007669"/>
    <property type="project" value="UniProtKB-KW"/>
</dbReference>